<evidence type="ECO:0000313" key="2">
    <source>
        <dbReference type="Proteomes" id="UP001595719"/>
    </source>
</evidence>
<sequence length="149" mass="17060">MKQIFLFFSIIFAFTSCDNDDLPITNVQYSSIAKGDSFPNDQSIAPRYLVIKDSKSWNNLMTEMSTPNNLVKEFSETNIDFNKYQIIAVIDRTNGNGGHSIDIMKISQNRKTVIVKVEKLKKGDLTARLSRPYDIVKIEKTNKKVVFEQ</sequence>
<keyword evidence="2" id="KW-1185">Reference proteome</keyword>
<accession>A0ABV8W9Q6</accession>
<comment type="caution">
    <text evidence="1">The sequence shown here is derived from an EMBL/GenBank/DDBJ whole genome shotgun (WGS) entry which is preliminary data.</text>
</comment>
<proteinExistence type="predicted"/>
<keyword evidence="1" id="KW-0378">Hydrolase</keyword>
<keyword evidence="1" id="KW-0645">Protease</keyword>
<dbReference type="GO" id="GO:0006508">
    <property type="term" value="P:proteolysis"/>
    <property type="evidence" value="ECO:0007669"/>
    <property type="project" value="UniProtKB-KW"/>
</dbReference>
<evidence type="ECO:0000313" key="1">
    <source>
        <dbReference type="EMBL" id="MFC4393464.1"/>
    </source>
</evidence>
<dbReference type="EMBL" id="JBHSCO010000006">
    <property type="protein sequence ID" value="MFC4393464.1"/>
    <property type="molecule type" value="Genomic_DNA"/>
</dbReference>
<gene>
    <name evidence="1" type="ORF">ACFOY0_20900</name>
</gene>
<reference evidence="2" key="1">
    <citation type="journal article" date="2019" name="Int. J. Syst. Evol. Microbiol.">
        <title>The Global Catalogue of Microorganisms (GCM) 10K type strain sequencing project: providing services to taxonomists for standard genome sequencing and annotation.</title>
        <authorList>
            <consortium name="The Broad Institute Genomics Platform"/>
            <consortium name="The Broad Institute Genome Sequencing Center for Infectious Disease"/>
            <person name="Wu L."/>
            <person name="Ma J."/>
        </authorList>
    </citation>
    <scope>NUCLEOTIDE SEQUENCE [LARGE SCALE GENOMIC DNA]</scope>
    <source>
        <strain evidence="2">CGMCC 1.15345</strain>
    </source>
</reference>
<protein>
    <submittedName>
        <fullName evidence="1">Protease complex subunit PrcB family protein</fullName>
    </submittedName>
</protein>
<dbReference type="Proteomes" id="UP001595719">
    <property type="component" value="Unassembled WGS sequence"/>
</dbReference>
<organism evidence="1 2">
    <name type="scientific">Flavobacterium quisquiliarum</name>
    <dbReference type="NCBI Taxonomy" id="1834436"/>
    <lineage>
        <taxon>Bacteria</taxon>
        <taxon>Pseudomonadati</taxon>
        <taxon>Bacteroidota</taxon>
        <taxon>Flavobacteriia</taxon>
        <taxon>Flavobacteriales</taxon>
        <taxon>Flavobacteriaceae</taxon>
        <taxon>Flavobacterium</taxon>
    </lineage>
</organism>
<dbReference type="GO" id="GO:0008233">
    <property type="term" value="F:peptidase activity"/>
    <property type="evidence" value="ECO:0007669"/>
    <property type="project" value="UniProtKB-KW"/>
</dbReference>
<name>A0ABV8W9Q6_9FLAO</name>
<dbReference type="PROSITE" id="PS51257">
    <property type="entry name" value="PROKAR_LIPOPROTEIN"/>
    <property type="match status" value="1"/>
</dbReference>
<dbReference type="RefSeq" id="WP_179002993.1">
    <property type="nucleotide sequence ID" value="NZ_JBHSCO010000006.1"/>
</dbReference>